<evidence type="ECO:0000313" key="2">
    <source>
        <dbReference type="EMBL" id="RZB52268.1"/>
    </source>
</evidence>
<feature type="region of interest" description="Disordered" evidence="1">
    <location>
        <begin position="94"/>
        <end position="139"/>
    </location>
</feature>
<name>A0A445FTM8_GLYSO</name>
<evidence type="ECO:0000256" key="1">
    <source>
        <dbReference type="SAM" id="MobiDB-lite"/>
    </source>
</evidence>
<dbReference type="PANTHER" id="PTHR32108:SF9">
    <property type="entry name" value="REVERSE TRANSCRIPTASE RNASE H-LIKE DOMAIN-CONTAINING PROTEIN"/>
    <property type="match status" value="1"/>
</dbReference>
<dbReference type="Proteomes" id="UP000289340">
    <property type="component" value="Chromosome 18"/>
</dbReference>
<gene>
    <name evidence="2" type="ORF">D0Y65_048637</name>
</gene>
<dbReference type="EMBL" id="QZWG01000018">
    <property type="protein sequence ID" value="RZB52268.1"/>
    <property type="molecule type" value="Genomic_DNA"/>
</dbReference>
<accession>A0A445FTM8</accession>
<sequence length="347" mass="39011">MNNTSFQGLENQKTSESVWYKEEEEVSKRFKEIQGFFASTIVCSSVVLHRSSFFIRLVPAFKDLNLIYGPLGVSHRPPARFPLAQQCHYSANISPSHYPSPNQPRRPPLNQPQSPPAAHPMPNTTLNTNQNTNQGGSFPAKKPIEFTPILVTYANLLPYLLDNSMVAITQAKVPQPPFFQGYNSNATCAYHGGVLGHSIEHCRTLKHKRHSSPVARRDQYGHLLPLSKTQCLSIEATEVSPAILRQLSLVACGDRHGFPDWASGRRIHESRVALPPKGRLRHELYYMRILFMNQQGCVDYNSIKTVNGKIYGSFQDAFYVLGLLMNDREYIDGIKEANETSSGNQLK</sequence>
<dbReference type="AlphaFoldDB" id="A0A445FTM8"/>
<reference evidence="2 3" key="1">
    <citation type="submission" date="2018-09" db="EMBL/GenBank/DDBJ databases">
        <title>A high-quality reference genome of wild soybean provides a powerful tool to mine soybean genomes.</title>
        <authorList>
            <person name="Xie M."/>
            <person name="Chung C.Y.L."/>
            <person name="Li M.-W."/>
            <person name="Wong F.-L."/>
            <person name="Chan T.-F."/>
            <person name="Lam H.-M."/>
        </authorList>
    </citation>
    <scope>NUCLEOTIDE SEQUENCE [LARGE SCALE GENOMIC DNA]</scope>
    <source>
        <strain evidence="3">cv. W05</strain>
        <tissue evidence="2">Hypocotyl of etiolated seedlings</tissue>
    </source>
</reference>
<organism evidence="2 3">
    <name type="scientific">Glycine soja</name>
    <name type="common">Wild soybean</name>
    <dbReference type="NCBI Taxonomy" id="3848"/>
    <lineage>
        <taxon>Eukaryota</taxon>
        <taxon>Viridiplantae</taxon>
        <taxon>Streptophyta</taxon>
        <taxon>Embryophyta</taxon>
        <taxon>Tracheophyta</taxon>
        <taxon>Spermatophyta</taxon>
        <taxon>Magnoliopsida</taxon>
        <taxon>eudicotyledons</taxon>
        <taxon>Gunneridae</taxon>
        <taxon>Pentapetalae</taxon>
        <taxon>rosids</taxon>
        <taxon>fabids</taxon>
        <taxon>Fabales</taxon>
        <taxon>Fabaceae</taxon>
        <taxon>Papilionoideae</taxon>
        <taxon>50 kb inversion clade</taxon>
        <taxon>NPAAA clade</taxon>
        <taxon>indigoferoid/millettioid clade</taxon>
        <taxon>Phaseoleae</taxon>
        <taxon>Glycine</taxon>
        <taxon>Glycine subgen. Soja</taxon>
    </lineage>
</organism>
<evidence type="ECO:0000313" key="3">
    <source>
        <dbReference type="Proteomes" id="UP000289340"/>
    </source>
</evidence>
<keyword evidence="3" id="KW-1185">Reference proteome</keyword>
<feature type="compositionally biased region" description="Low complexity" evidence="1">
    <location>
        <begin position="123"/>
        <end position="134"/>
    </location>
</feature>
<proteinExistence type="predicted"/>
<protein>
    <submittedName>
        <fullName evidence="2">Uncharacterized protein</fullName>
    </submittedName>
</protein>
<comment type="caution">
    <text evidence="2">The sequence shown here is derived from an EMBL/GenBank/DDBJ whole genome shotgun (WGS) entry which is preliminary data.</text>
</comment>
<feature type="compositionally biased region" description="Pro residues" evidence="1">
    <location>
        <begin position="101"/>
        <end position="119"/>
    </location>
</feature>
<dbReference type="PANTHER" id="PTHR32108">
    <property type="entry name" value="DNA-DIRECTED RNA POLYMERASE SUBUNIT ALPHA"/>
    <property type="match status" value="1"/>
</dbReference>